<dbReference type="CDD" id="cd16442">
    <property type="entry name" value="BPL"/>
    <property type="match status" value="1"/>
</dbReference>
<dbReference type="NCBIfam" id="TIGR00121">
    <property type="entry name" value="birA_ligase"/>
    <property type="match status" value="1"/>
</dbReference>
<keyword evidence="2" id="KW-0092">Biotin</keyword>
<gene>
    <name evidence="5" type="ORF">GA0111570_106184</name>
</gene>
<dbReference type="InterPro" id="IPR003142">
    <property type="entry name" value="BPL_C"/>
</dbReference>
<dbReference type="STRING" id="1577474.GA0111570_106184"/>
<dbReference type="PROSITE" id="PS51733">
    <property type="entry name" value="BPL_LPL_CATALYTIC"/>
    <property type="match status" value="1"/>
</dbReference>
<evidence type="ECO:0000259" key="4">
    <source>
        <dbReference type="PROSITE" id="PS51733"/>
    </source>
</evidence>
<feature type="domain" description="BPL/LPL catalytic" evidence="4">
    <location>
        <begin position="45"/>
        <end position="226"/>
    </location>
</feature>
<protein>
    <recommendedName>
        <fullName evidence="3">biotin--[biotin carboxyl-carrier protein] ligase</fullName>
        <ecNumber evidence="3">6.3.4.15</ecNumber>
    </recommendedName>
</protein>
<dbReference type="EC" id="6.3.4.15" evidence="3"/>
<evidence type="ECO:0000313" key="5">
    <source>
        <dbReference type="EMBL" id="SDB89114.1"/>
    </source>
</evidence>
<sequence length="295" mass="31208">MSRVRLQGLWTIGNAATLADMPLSAPTDPVRLRERLLGPATGPDPTSGAGLWRTVEVVASTGSTNADASQRWRAGNGLGLVLVSDHQSAGRGRFDRRWQAPPGTAVAVSVVVQPRRPILEWMWLSLLTGVAIARGIRRATGVDATLKWPNDVLVEGRKICGILSERVEGQAGAGCIVGFGINVSLDMDELPVPTATSLALCGVEVDKADLVAEVLADWSQMYRLWDEGRLEELRAAYEESCSTIGRDVSVLLDAPGGGRRTVTGVAVGIGPTGEVLVRTPSGVEGFAAGDVTHLR</sequence>
<dbReference type="PANTHER" id="PTHR12835:SF5">
    <property type="entry name" value="BIOTIN--PROTEIN LIGASE"/>
    <property type="match status" value="1"/>
</dbReference>
<dbReference type="PANTHER" id="PTHR12835">
    <property type="entry name" value="BIOTIN PROTEIN LIGASE"/>
    <property type="match status" value="1"/>
</dbReference>
<dbReference type="InterPro" id="IPR004143">
    <property type="entry name" value="BPL_LPL_catalytic"/>
</dbReference>
<name>A0A1G6H4S4_9ACTN</name>
<evidence type="ECO:0000256" key="1">
    <source>
        <dbReference type="ARBA" id="ARBA00022598"/>
    </source>
</evidence>
<keyword evidence="1 5" id="KW-0436">Ligase</keyword>
<dbReference type="GO" id="GO:0005737">
    <property type="term" value="C:cytoplasm"/>
    <property type="evidence" value="ECO:0007669"/>
    <property type="project" value="TreeGrafter"/>
</dbReference>
<proteinExistence type="predicted"/>
<dbReference type="Gene3D" id="2.30.30.100">
    <property type="match status" value="1"/>
</dbReference>
<dbReference type="GO" id="GO:0004077">
    <property type="term" value="F:biotin--[biotin carboxyl-carrier protein] ligase activity"/>
    <property type="evidence" value="ECO:0007669"/>
    <property type="project" value="UniProtKB-EC"/>
</dbReference>
<evidence type="ECO:0000256" key="3">
    <source>
        <dbReference type="ARBA" id="ARBA00024227"/>
    </source>
</evidence>
<dbReference type="InterPro" id="IPR004408">
    <property type="entry name" value="Biotin_CoA_COase_ligase"/>
</dbReference>
<reference evidence="5 6" key="1">
    <citation type="submission" date="2016-06" db="EMBL/GenBank/DDBJ databases">
        <authorList>
            <person name="Olsen C.W."/>
            <person name="Carey S."/>
            <person name="Hinshaw L."/>
            <person name="Karasin A.I."/>
        </authorList>
    </citation>
    <scope>NUCLEOTIDE SEQUENCE [LARGE SCALE GENOMIC DNA]</scope>
    <source>
        <strain evidence="5 6">LZ-22</strain>
    </source>
</reference>
<organism evidence="5 6">
    <name type="scientific">Raineyella antarctica</name>
    <dbReference type="NCBI Taxonomy" id="1577474"/>
    <lineage>
        <taxon>Bacteria</taxon>
        <taxon>Bacillati</taxon>
        <taxon>Actinomycetota</taxon>
        <taxon>Actinomycetes</taxon>
        <taxon>Propionibacteriales</taxon>
        <taxon>Propionibacteriaceae</taxon>
        <taxon>Raineyella</taxon>
    </lineage>
</organism>
<dbReference type="Pfam" id="PF02237">
    <property type="entry name" value="BPL_C"/>
    <property type="match status" value="1"/>
</dbReference>
<dbReference type="InterPro" id="IPR045864">
    <property type="entry name" value="aa-tRNA-synth_II/BPL/LPL"/>
</dbReference>
<keyword evidence="6" id="KW-1185">Reference proteome</keyword>
<dbReference type="Proteomes" id="UP000199086">
    <property type="component" value="Unassembled WGS sequence"/>
</dbReference>
<dbReference type="AlphaFoldDB" id="A0A1G6H4S4"/>
<dbReference type="Pfam" id="PF03099">
    <property type="entry name" value="BPL_LplA_LipB"/>
    <property type="match status" value="1"/>
</dbReference>
<dbReference type="Gene3D" id="3.30.930.10">
    <property type="entry name" value="Bira Bifunctional Protein, Domain 2"/>
    <property type="match status" value="1"/>
</dbReference>
<evidence type="ECO:0000256" key="2">
    <source>
        <dbReference type="ARBA" id="ARBA00023267"/>
    </source>
</evidence>
<dbReference type="EMBL" id="FMYF01000006">
    <property type="protein sequence ID" value="SDB89114.1"/>
    <property type="molecule type" value="Genomic_DNA"/>
</dbReference>
<evidence type="ECO:0000313" key="6">
    <source>
        <dbReference type="Proteomes" id="UP000199086"/>
    </source>
</evidence>
<accession>A0A1G6H4S4</accession>
<dbReference type="SUPFAM" id="SSF55681">
    <property type="entry name" value="Class II aaRS and biotin synthetases"/>
    <property type="match status" value="1"/>
</dbReference>